<feature type="domain" description="IgGFc-binding protein N-terminal" evidence="3">
    <location>
        <begin position="950"/>
        <end position="1236"/>
    </location>
</feature>
<feature type="region of interest" description="Disordered" evidence="1">
    <location>
        <begin position="435"/>
        <end position="532"/>
    </location>
</feature>
<feature type="region of interest" description="Disordered" evidence="1">
    <location>
        <begin position="1275"/>
        <end position="1350"/>
    </location>
</feature>
<keyword evidence="2" id="KW-0732">Signal</keyword>
<feature type="domain" description="IgGFc-binding protein N-terminal" evidence="3">
    <location>
        <begin position="1354"/>
        <end position="1641"/>
    </location>
</feature>
<evidence type="ECO:0000313" key="4">
    <source>
        <dbReference type="Proteomes" id="UP001652624"/>
    </source>
</evidence>
<reference evidence="4" key="1">
    <citation type="submission" date="2025-05" db="UniProtKB">
        <authorList>
            <consortium name="RefSeq"/>
        </authorList>
    </citation>
    <scope>NUCLEOTIDE SEQUENCE [LARGE SCALE GENOMIC DNA]</scope>
</reference>
<feature type="compositionally biased region" description="Polar residues" evidence="1">
    <location>
        <begin position="453"/>
        <end position="465"/>
    </location>
</feature>
<feature type="compositionally biased region" description="Polar residues" evidence="1">
    <location>
        <begin position="472"/>
        <end position="506"/>
    </location>
</feature>
<evidence type="ECO:0000259" key="3">
    <source>
        <dbReference type="Pfam" id="PF17517"/>
    </source>
</evidence>
<accession>A0ABM3WZC4</accession>
<feature type="compositionally biased region" description="Polar residues" evidence="1">
    <location>
        <begin position="1275"/>
        <end position="1284"/>
    </location>
</feature>
<evidence type="ECO:0000256" key="2">
    <source>
        <dbReference type="SAM" id="SignalP"/>
    </source>
</evidence>
<feature type="domain" description="IgGFc-binding protein N-terminal" evidence="3">
    <location>
        <begin position="131"/>
        <end position="417"/>
    </location>
</feature>
<gene>
    <name evidence="5" type="primary">LOC107523584</name>
</gene>
<feature type="compositionally biased region" description="Polar residues" evidence="1">
    <location>
        <begin position="1291"/>
        <end position="1325"/>
    </location>
</feature>
<dbReference type="PANTHER" id="PTHR46534:SF2">
    <property type="entry name" value="VWFD DOMAIN-CONTAINING PROTEIN"/>
    <property type="match status" value="1"/>
</dbReference>
<feature type="chain" id="PRO_5045823838" evidence="2">
    <location>
        <begin position="24"/>
        <end position="1658"/>
    </location>
</feature>
<organism evidence="4 5">
    <name type="scientific">Erinaceus europaeus</name>
    <name type="common">Western European hedgehog</name>
    <dbReference type="NCBI Taxonomy" id="9365"/>
    <lineage>
        <taxon>Eukaryota</taxon>
        <taxon>Metazoa</taxon>
        <taxon>Chordata</taxon>
        <taxon>Craniata</taxon>
        <taxon>Vertebrata</taxon>
        <taxon>Euteleostomi</taxon>
        <taxon>Mammalia</taxon>
        <taxon>Eutheria</taxon>
        <taxon>Laurasiatheria</taxon>
        <taxon>Eulipotyphla</taxon>
        <taxon>Erinaceidae</taxon>
        <taxon>Erinaceinae</taxon>
        <taxon>Erinaceus</taxon>
    </lineage>
</organism>
<dbReference type="Proteomes" id="UP001652624">
    <property type="component" value="Chromosome 2"/>
</dbReference>
<dbReference type="InterPro" id="IPR035234">
    <property type="entry name" value="IgGFc-bd_N"/>
</dbReference>
<feature type="signal peptide" evidence="2">
    <location>
        <begin position="1"/>
        <end position="23"/>
    </location>
</feature>
<feature type="domain" description="IgGFc-binding protein N-terminal" evidence="3">
    <location>
        <begin position="535"/>
        <end position="822"/>
    </location>
</feature>
<evidence type="ECO:0000256" key="1">
    <source>
        <dbReference type="SAM" id="MobiDB-lite"/>
    </source>
</evidence>
<proteinExistence type="predicted"/>
<protein>
    <submittedName>
        <fullName evidence="5">Uncharacterized protein LOC107523584</fullName>
    </submittedName>
</protein>
<dbReference type="Pfam" id="PF17517">
    <property type="entry name" value="IgGFc_binding"/>
    <property type="match status" value="4"/>
</dbReference>
<sequence>MGSLWNWWTIWTGATLLWGLSQEASVYRENPRGEEFLAVFMQNFYAGSTDANLHLLVTSMSNRVASVSVLSHADDTSQKVTVRPGQTVKVNIGDKAEMVGSTTFRHAVVVHSDQRVSVQAVNFKPETAELTHLWPVSALGTEYFVFTPPSAWVAPEFAVVAGATGARVSMKLKGAVTFKGKSYPAGQVLSVSLQPYEVAQVQSDSDLSGSKVTSSSPVAVFSGHTCAQKHTTCNHVVEQLLPTSAWGTHYVVATLDSQNLFDLAYVVASQPTKVTYNHGGTTGSRQLKEGQVAEFEVQPSRPLHLTADRGIQVLLLSTGALTDELAYDPYLVLVPDVASYCSSYVVKAVPDSTGVALVVAPTKAAEQLTLDTHSLRNQLTWTAVPGSEFSFAEVALGSEDTNHIAKAPVNFGLLTIGLDQAVGYGTSAACVQRTTQEVSTKPGSTGGAHVLPPSQQNLNSGSGQASLHLLDSSPSATPGSGLSQPEDSSQEITATPDPSTMLNNNDKPGLSEGAPSGPSASVPGGKTKPQAAGLTHLRPVGALGTEYFVLTPPSSGNLKEFAVRAGPTGARVDIQLKLPVTFQGTSYRAGQVLSVTLKPNQVALMQSDSDLSGSRVTASSPVAVFSGHNCAQEDSTACGRVVRQLLPTSAWGTDYVVASQNSQKPYDVAYVVAKQTTKLTYNHGGTTGFRWLKKGEVAEFDIQPSRPLHLTADKGIQVLQFGTGTSRDGATSDPELVLVPDVASYCSSYVVKSMPGSERVALVVAPTKAAEQLTLDTHSLRNQLTWTAVPGSEFSFAEVALGSEDKNHIIKAPANFGLLPFGIQQAVDHVAAASCGRRMTQEPTVNPEDPRGEEFLAVFMQNFYAGSTDANLYLLVTSMSNREASVSVLSHADDTSQKVTVRPRQTVKVNIGDKAEMVGSTTFRHAVVVHSDQRVSVQAVNFKPKTAELTHLWPVSALGTEYFVFTPPSAWVAPEFAVVAGATGARVSMKLKGAVTFKGKSYPAGQVLSVSLQPYEVAQVQSDSDLSGSKVTSSSPVAVFSGHTCAQKHTTCNHVVEQLLPTSAWGTHYVVATLDSQNVYDLAYVVASQPTKVTYNHGGTTGSRQLKEGQVAEFEVQPSRPLHLTADRGIQVLLLSTGALTDELAYDPYLVLVPDVASYCSSYVVKAVPDSAGVALVVAPTKAAEQLTLDTHSLRNQLTWTAVPGSEFSIAEVALGSEDTNHIAKAPVNFGLLTIGLDQAVGYGTSAACVQRSTQKDSMKPGSTGGEKMLTQFLQNLNPGSGNASLHLLDSSPSATPGSGLSQPEDSSQEITATPDPSTMLNNNDKPGLSEGAPSGPSASVPGGKTKPQAAGLTHLRPVSALGTEYFVLTPPSSGNLKEFAVRAGPTGARVDIQLKRPVTFQGTSYPAGQVLSVTLKPNQVALMQSDSDLSGSRVTASSPVAVFSGHNCAQEDSTACGRVVRQLLPTSAWGTDYVVASQNSQKPYDVAYVVAKQTTKLTYNHGGTTGFRWLKKGEVAEFEIRPSRPLHLTADKGTQVLQFGTGTSRDGATSDPELVLVPDVASYCSSYVVKSMPGSERVALVVAPTKAAEQLTLDTHSLRNQLTWTAVPGSEFSFAEVALGSEDKNHNLKAPFNFGLLPFGIRQPVHYGTGASCGQSE</sequence>
<evidence type="ECO:0000313" key="5">
    <source>
        <dbReference type="RefSeq" id="XP_060041915.1"/>
    </source>
</evidence>
<reference evidence="5" key="2">
    <citation type="submission" date="2025-08" db="UniProtKB">
        <authorList>
            <consortium name="RefSeq"/>
        </authorList>
    </citation>
    <scope>IDENTIFICATION</scope>
</reference>
<keyword evidence="4" id="KW-1185">Reference proteome</keyword>
<dbReference type="RefSeq" id="XP_060041915.1">
    <property type="nucleotide sequence ID" value="XM_060185932.1"/>
</dbReference>
<dbReference type="PANTHER" id="PTHR46534">
    <property type="entry name" value="IGGFC_BINDING DOMAIN-CONTAINING PROTEIN"/>
    <property type="match status" value="1"/>
</dbReference>
<name>A0ABM3WZC4_ERIEU</name>
<dbReference type="GeneID" id="107523584"/>